<sequence>MFKRSLATLGAVVMTASLLAACGGSSTKKTSITPQPVSRQTLQDILTVSGELRREETQTINAPTDGRVSKVNVKDAQEVNVGDAIFALDGREAVAVKGDFSFFRTLDVGSDGPDVAQLERILASDGFSPGRVDRTFTEQTRSALARWQTVHGYGGAKPETDETVQLSLSGNSAGYRLGKRSTGAATILSTATSVESNGDTFVGPIPPARRGAARAIPAVARRAAAGTPDKPVINVSGTPRYVDEGGVATWTLNADVAPANDTIVALQIGGGATAGDSNRNADYKTLKNNATILAGQTSVSFSSDIFNDIVVEDEEDITVTMTTQFGNDPNYVVGPSDRATITINANGTDIIPQITISADSAKTNEGQNATFRLRSNVELNRNLDIFVNISGSSTVEQDYRPLANDYVTLTSGNTEVAFNISPRSDDLVEPDETITVTVVADPDIISPPPYTAAYPSVATVTVESGDVPELNIAGGGDVREGGSVSFTILATQVMVEDTTINYQVGGSATPGQDYQVLSGLALMRAGTSSVSITVRVFSDDVIFYPSDMIVANWPARIGTVAVDEGEFVLQGSPVLNLTEPVLAVKLKMTATQRSKIELGMQADVQLEAGGVPIPGLITKLDETSTVGADKTETYEGTVEATGDLPNVDGATVSIDVVIDERKNVVAVPIAAVLKSGSKNYVRVITDSGRIKRVLIEVGLTQDEFIEVTKGLTGKELVVVSVTTPTE</sequence>
<gene>
    <name evidence="6" type="ORF">UFOPK2925_01302</name>
</gene>
<dbReference type="InterPro" id="IPR036366">
    <property type="entry name" value="PGBDSf"/>
</dbReference>
<dbReference type="PROSITE" id="PS51257">
    <property type="entry name" value="PROKAR_LIPOPROTEIN"/>
    <property type="match status" value="1"/>
</dbReference>
<protein>
    <submittedName>
        <fullName evidence="6">Unannotated protein</fullName>
    </submittedName>
</protein>
<dbReference type="Gene3D" id="2.40.420.20">
    <property type="match status" value="1"/>
</dbReference>
<dbReference type="InterPro" id="IPR036365">
    <property type="entry name" value="PGBD-like_sf"/>
</dbReference>
<dbReference type="AlphaFoldDB" id="A0A6J6WYD4"/>
<proteinExistence type="predicted"/>
<organism evidence="6">
    <name type="scientific">freshwater metagenome</name>
    <dbReference type="NCBI Taxonomy" id="449393"/>
    <lineage>
        <taxon>unclassified sequences</taxon>
        <taxon>metagenomes</taxon>
        <taxon>ecological metagenomes</taxon>
    </lineage>
</organism>
<evidence type="ECO:0000313" key="6">
    <source>
        <dbReference type="EMBL" id="CAB4789129.1"/>
    </source>
</evidence>
<feature type="domain" description="Peptidoglycan binding-like" evidence="4">
    <location>
        <begin position="112"/>
        <end position="152"/>
    </location>
</feature>
<dbReference type="InterPro" id="IPR002477">
    <property type="entry name" value="Peptidoglycan-bd-like"/>
</dbReference>
<dbReference type="Gene3D" id="2.60.40.2030">
    <property type="match status" value="3"/>
</dbReference>
<keyword evidence="2" id="KW-0677">Repeat</keyword>
<dbReference type="InterPro" id="IPR003644">
    <property type="entry name" value="Calx_beta"/>
</dbReference>
<keyword evidence="3" id="KW-0106">Calcium</keyword>
<dbReference type="SUPFAM" id="SSF141072">
    <property type="entry name" value="CalX-like"/>
    <property type="match status" value="3"/>
</dbReference>
<evidence type="ECO:0000259" key="4">
    <source>
        <dbReference type="Pfam" id="PF01471"/>
    </source>
</evidence>
<dbReference type="GO" id="GO:0007154">
    <property type="term" value="P:cell communication"/>
    <property type="evidence" value="ECO:0007669"/>
    <property type="project" value="InterPro"/>
</dbReference>
<evidence type="ECO:0000256" key="1">
    <source>
        <dbReference type="ARBA" id="ARBA00022729"/>
    </source>
</evidence>
<evidence type="ECO:0000256" key="3">
    <source>
        <dbReference type="ARBA" id="ARBA00022837"/>
    </source>
</evidence>
<dbReference type="SUPFAM" id="SSF47090">
    <property type="entry name" value="PGBD-like"/>
    <property type="match status" value="1"/>
</dbReference>
<keyword evidence="1" id="KW-0732">Signal</keyword>
<dbReference type="EMBL" id="CAEZZU010000222">
    <property type="protein sequence ID" value="CAB4789129.1"/>
    <property type="molecule type" value="Genomic_DNA"/>
</dbReference>
<dbReference type="InterPro" id="IPR038081">
    <property type="entry name" value="CalX-like_sf"/>
</dbReference>
<feature type="domain" description="Calx-beta" evidence="5">
    <location>
        <begin position="482"/>
        <end position="542"/>
    </location>
</feature>
<dbReference type="GO" id="GO:1990281">
    <property type="term" value="C:efflux pump complex"/>
    <property type="evidence" value="ECO:0007669"/>
    <property type="project" value="TreeGrafter"/>
</dbReference>
<dbReference type="GO" id="GO:0015562">
    <property type="term" value="F:efflux transmembrane transporter activity"/>
    <property type="evidence" value="ECO:0007669"/>
    <property type="project" value="TreeGrafter"/>
</dbReference>
<dbReference type="Gene3D" id="1.10.101.10">
    <property type="entry name" value="PGBD-like superfamily/PGBD"/>
    <property type="match status" value="1"/>
</dbReference>
<feature type="domain" description="Calx-beta" evidence="5">
    <location>
        <begin position="275"/>
        <end position="344"/>
    </location>
</feature>
<evidence type="ECO:0000259" key="5">
    <source>
        <dbReference type="Pfam" id="PF03160"/>
    </source>
</evidence>
<reference evidence="6" key="1">
    <citation type="submission" date="2020-05" db="EMBL/GenBank/DDBJ databases">
        <authorList>
            <person name="Chiriac C."/>
            <person name="Salcher M."/>
            <person name="Ghai R."/>
            <person name="Kavagutti S V."/>
        </authorList>
    </citation>
    <scope>NUCLEOTIDE SEQUENCE</scope>
</reference>
<evidence type="ECO:0000256" key="2">
    <source>
        <dbReference type="ARBA" id="ARBA00022737"/>
    </source>
</evidence>
<dbReference type="Pfam" id="PF03160">
    <property type="entry name" value="Calx-beta"/>
    <property type="match status" value="3"/>
</dbReference>
<dbReference type="Pfam" id="PF01471">
    <property type="entry name" value="PG_binding_1"/>
    <property type="match status" value="1"/>
</dbReference>
<feature type="domain" description="Calx-beta" evidence="5">
    <location>
        <begin position="386"/>
        <end position="463"/>
    </location>
</feature>
<name>A0A6J6WYD4_9ZZZZ</name>
<accession>A0A6J6WYD4</accession>
<dbReference type="PANTHER" id="PTHR30469">
    <property type="entry name" value="MULTIDRUG RESISTANCE PROTEIN MDTA"/>
    <property type="match status" value="1"/>
</dbReference>